<evidence type="ECO:0000313" key="13">
    <source>
        <dbReference type="RefSeq" id="XP_022328707.1"/>
    </source>
</evidence>
<evidence type="ECO:0000256" key="11">
    <source>
        <dbReference type="SAM" id="Phobius"/>
    </source>
</evidence>
<accession>A0A8B8DKK7</accession>
<comment type="subcellular location">
    <subcellularLocation>
        <location evidence="1">Cell membrane</location>
        <topology evidence="1">Multi-pass membrane protein</topology>
    </subcellularLocation>
</comment>
<dbReference type="RefSeq" id="XP_022328707.1">
    <property type="nucleotide sequence ID" value="XM_022472999.1"/>
</dbReference>
<proteinExistence type="inferred from homology"/>
<keyword evidence="5" id="KW-1003">Cell membrane</keyword>
<evidence type="ECO:0000256" key="3">
    <source>
        <dbReference type="ARBA" id="ARBA00021741"/>
    </source>
</evidence>
<keyword evidence="8" id="KW-0677">Repeat</keyword>
<gene>
    <name evidence="13" type="primary">LOC111127761</name>
</gene>
<feature type="transmembrane region" description="Helical" evidence="11">
    <location>
        <begin position="39"/>
        <end position="59"/>
    </location>
</feature>
<evidence type="ECO:0000256" key="10">
    <source>
        <dbReference type="ARBA" id="ARBA00023136"/>
    </source>
</evidence>
<dbReference type="PANTHER" id="PTHR10791">
    <property type="entry name" value="RAG1-ACTIVATING PROTEIN 1"/>
    <property type="match status" value="1"/>
</dbReference>
<keyword evidence="10 11" id="KW-0472">Membrane</keyword>
<dbReference type="InterPro" id="IPR047664">
    <property type="entry name" value="SWEET"/>
</dbReference>
<dbReference type="GeneID" id="111127761"/>
<evidence type="ECO:0000256" key="2">
    <source>
        <dbReference type="ARBA" id="ARBA00007809"/>
    </source>
</evidence>
<dbReference type="AlphaFoldDB" id="A0A8B8DKK7"/>
<protein>
    <recommendedName>
        <fullName evidence="3">Sugar transporter SWEET1</fullName>
    </recommendedName>
</protein>
<evidence type="ECO:0000256" key="6">
    <source>
        <dbReference type="ARBA" id="ARBA00022597"/>
    </source>
</evidence>
<feature type="transmembrane region" description="Helical" evidence="11">
    <location>
        <begin position="181"/>
        <end position="202"/>
    </location>
</feature>
<evidence type="ECO:0000256" key="1">
    <source>
        <dbReference type="ARBA" id="ARBA00004651"/>
    </source>
</evidence>
<dbReference type="Proteomes" id="UP000694844">
    <property type="component" value="Chromosome 4"/>
</dbReference>
<dbReference type="Gene3D" id="1.20.1280.290">
    <property type="match status" value="2"/>
</dbReference>
<feature type="transmembrane region" description="Helical" evidence="11">
    <location>
        <begin position="154"/>
        <end position="175"/>
    </location>
</feature>
<dbReference type="KEGG" id="cvn:111127761"/>
<feature type="transmembrane region" description="Helical" evidence="11">
    <location>
        <begin position="65"/>
        <end position="86"/>
    </location>
</feature>
<comment type="similarity">
    <text evidence="2">Belongs to the SWEET sugar transporter family.</text>
</comment>
<dbReference type="InterPro" id="IPR004316">
    <property type="entry name" value="SWEET_rpt"/>
</dbReference>
<keyword evidence="9 11" id="KW-1133">Transmembrane helix</keyword>
<evidence type="ECO:0000256" key="4">
    <source>
        <dbReference type="ARBA" id="ARBA00022448"/>
    </source>
</evidence>
<evidence type="ECO:0000256" key="5">
    <source>
        <dbReference type="ARBA" id="ARBA00022475"/>
    </source>
</evidence>
<evidence type="ECO:0000256" key="9">
    <source>
        <dbReference type="ARBA" id="ARBA00022989"/>
    </source>
</evidence>
<keyword evidence="7 11" id="KW-0812">Transmembrane</keyword>
<keyword evidence="12" id="KW-1185">Reference proteome</keyword>
<evidence type="ECO:0000256" key="8">
    <source>
        <dbReference type="ARBA" id="ARBA00022737"/>
    </source>
</evidence>
<dbReference type="Pfam" id="PF03083">
    <property type="entry name" value="MtN3_slv"/>
    <property type="match status" value="2"/>
</dbReference>
<evidence type="ECO:0000256" key="7">
    <source>
        <dbReference type="ARBA" id="ARBA00022692"/>
    </source>
</evidence>
<reference evidence="13" key="1">
    <citation type="submission" date="2025-08" db="UniProtKB">
        <authorList>
            <consortium name="RefSeq"/>
        </authorList>
    </citation>
    <scope>IDENTIFICATION</scope>
    <source>
        <tissue evidence="13">Whole sample</tissue>
    </source>
</reference>
<evidence type="ECO:0000313" key="12">
    <source>
        <dbReference type="Proteomes" id="UP000694844"/>
    </source>
</evidence>
<name>A0A8B8DKK7_CRAVI</name>
<dbReference type="PANTHER" id="PTHR10791:SF30">
    <property type="entry name" value="SUGAR TRANSPORTER SWEET1"/>
    <property type="match status" value="1"/>
</dbReference>
<dbReference type="GO" id="GO:0005886">
    <property type="term" value="C:plasma membrane"/>
    <property type="evidence" value="ECO:0007669"/>
    <property type="project" value="UniProtKB-SubCell"/>
</dbReference>
<dbReference type="GO" id="GO:0051119">
    <property type="term" value="F:sugar transmembrane transporter activity"/>
    <property type="evidence" value="ECO:0007669"/>
    <property type="project" value="InterPro"/>
</dbReference>
<feature type="transmembrane region" description="Helical" evidence="11">
    <location>
        <begin position="122"/>
        <end position="142"/>
    </location>
</feature>
<keyword evidence="6" id="KW-0762">Sugar transport</keyword>
<dbReference type="OrthoDB" id="409725at2759"/>
<sequence length="211" mass="23399">MEVFEMVELGTQLVTYLMMISAIPACIAVYKFRDPNKLNYIFCLLGLLNAFAGIVYGQILNNDALITINWVSAVFQAVFVMTIIIVSQPKSKPMTQATMAGLGLLTFYQYLIHVVVHETAILNMLGMFMFVVATITWATPAIEIRDCMQKQSSADISISMLIGGIACATMWLLYGLMLNDFYIYSPNIVGLATSAGKVVCLIKYSSKRKTE</sequence>
<organism evidence="12 13">
    <name type="scientific">Crassostrea virginica</name>
    <name type="common">Eastern oyster</name>
    <dbReference type="NCBI Taxonomy" id="6565"/>
    <lineage>
        <taxon>Eukaryota</taxon>
        <taxon>Metazoa</taxon>
        <taxon>Spiralia</taxon>
        <taxon>Lophotrochozoa</taxon>
        <taxon>Mollusca</taxon>
        <taxon>Bivalvia</taxon>
        <taxon>Autobranchia</taxon>
        <taxon>Pteriomorphia</taxon>
        <taxon>Ostreida</taxon>
        <taxon>Ostreoidea</taxon>
        <taxon>Ostreidae</taxon>
        <taxon>Crassostrea</taxon>
    </lineage>
</organism>
<feature type="transmembrane region" description="Helical" evidence="11">
    <location>
        <begin position="13"/>
        <end position="32"/>
    </location>
</feature>
<keyword evidence="4" id="KW-0813">Transport</keyword>
<feature type="transmembrane region" description="Helical" evidence="11">
    <location>
        <begin position="98"/>
        <end position="116"/>
    </location>
</feature>